<name>A0AAE1LIQ6_9NEOP</name>
<organism evidence="1 2">
    <name type="scientific">Frankliniella fusca</name>
    <dbReference type="NCBI Taxonomy" id="407009"/>
    <lineage>
        <taxon>Eukaryota</taxon>
        <taxon>Metazoa</taxon>
        <taxon>Ecdysozoa</taxon>
        <taxon>Arthropoda</taxon>
        <taxon>Hexapoda</taxon>
        <taxon>Insecta</taxon>
        <taxon>Pterygota</taxon>
        <taxon>Neoptera</taxon>
        <taxon>Paraneoptera</taxon>
        <taxon>Thysanoptera</taxon>
        <taxon>Terebrantia</taxon>
        <taxon>Thripoidea</taxon>
        <taxon>Thripidae</taxon>
        <taxon>Frankliniella</taxon>
    </lineage>
</organism>
<evidence type="ECO:0000313" key="2">
    <source>
        <dbReference type="Proteomes" id="UP001219518"/>
    </source>
</evidence>
<protein>
    <submittedName>
        <fullName evidence="1">Protein Ycf2</fullName>
    </submittedName>
</protein>
<reference evidence="1" key="2">
    <citation type="journal article" date="2023" name="BMC Genomics">
        <title>Pest status, molecular evolution, and epigenetic factors derived from the genome assembly of Frankliniella fusca, a thysanopteran phytovirus vector.</title>
        <authorList>
            <person name="Catto M.A."/>
            <person name="Labadie P.E."/>
            <person name="Jacobson A.L."/>
            <person name="Kennedy G.G."/>
            <person name="Srinivasan R."/>
            <person name="Hunt B.G."/>
        </authorList>
    </citation>
    <scope>NUCLEOTIDE SEQUENCE</scope>
    <source>
        <strain evidence="1">PL_HMW_Pooled</strain>
    </source>
</reference>
<dbReference type="AlphaFoldDB" id="A0AAE1LIQ6"/>
<evidence type="ECO:0000313" key="1">
    <source>
        <dbReference type="EMBL" id="KAK3920164.1"/>
    </source>
</evidence>
<proteinExistence type="predicted"/>
<sequence length="78" mass="9251">MLLSAYFQMRRKEKNMCTKLQGQILRVQWWFHLIHLKLIVQLLAQLMGLNLQQFYQIPHQAPPQARDRPPPFLGLGLV</sequence>
<dbReference type="Proteomes" id="UP001219518">
    <property type="component" value="Unassembled WGS sequence"/>
</dbReference>
<comment type="caution">
    <text evidence="1">The sequence shown here is derived from an EMBL/GenBank/DDBJ whole genome shotgun (WGS) entry which is preliminary data.</text>
</comment>
<keyword evidence="2" id="KW-1185">Reference proteome</keyword>
<reference evidence="1" key="1">
    <citation type="submission" date="2021-07" db="EMBL/GenBank/DDBJ databases">
        <authorList>
            <person name="Catto M.A."/>
            <person name="Jacobson A."/>
            <person name="Kennedy G."/>
            <person name="Labadie P."/>
            <person name="Hunt B.G."/>
            <person name="Srinivasan R."/>
        </authorList>
    </citation>
    <scope>NUCLEOTIDE SEQUENCE</scope>
    <source>
        <strain evidence="1">PL_HMW_Pooled</strain>
        <tissue evidence="1">Head</tissue>
    </source>
</reference>
<dbReference type="EMBL" id="JAHWGI010000990">
    <property type="protein sequence ID" value="KAK3920164.1"/>
    <property type="molecule type" value="Genomic_DNA"/>
</dbReference>
<accession>A0AAE1LIQ6</accession>
<gene>
    <name evidence="1" type="ORF">KUF71_009451</name>
</gene>